<dbReference type="PANTHER" id="PTHR43877:SF2">
    <property type="entry name" value="AMINOALKYLPHOSPHONATE N-ACETYLTRANSFERASE-RELATED"/>
    <property type="match status" value="1"/>
</dbReference>
<dbReference type="EMBL" id="DVOB01000010">
    <property type="protein sequence ID" value="HIU95175.1"/>
    <property type="molecule type" value="Genomic_DNA"/>
</dbReference>
<dbReference type="Gene3D" id="3.40.630.30">
    <property type="match status" value="1"/>
</dbReference>
<dbReference type="AlphaFoldDB" id="A0A9D1N4Z4"/>
<proteinExistence type="predicted"/>
<keyword evidence="2" id="KW-0012">Acyltransferase</keyword>
<dbReference type="InterPro" id="IPR000182">
    <property type="entry name" value="GNAT_dom"/>
</dbReference>
<reference evidence="4" key="1">
    <citation type="submission" date="2020-10" db="EMBL/GenBank/DDBJ databases">
        <authorList>
            <person name="Gilroy R."/>
        </authorList>
    </citation>
    <scope>NUCLEOTIDE SEQUENCE</scope>
    <source>
        <strain evidence="4">ChiSjej4B22-8349</strain>
    </source>
</reference>
<feature type="domain" description="N-acetyltransferase" evidence="3">
    <location>
        <begin position="1"/>
        <end position="142"/>
    </location>
</feature>
<gene>
    <name evidence="4" type="ORF">IAD25_00495</name>
</gene>
<evidence type="ECO:0000256" key="1">
    <source>
        <dbReference type="ARBA" id="ARBA00022679"/>
    </source>
</evidence>
<dbReference type="PROSITE" id="PS51186">
    <property type="entry name" value="GNAT"/>
    <property type="match status" value="1"/>
</dbReference>
<dbReference type="InterPro" id="IPR050832">
    <property type="entry name" value="Bact_Acetyltransf"/>
</dbReference>
<keyword evidence="1" id="KW-0808">Transferase</keyword>
<protein>
    <submittedName>
        <fullName evidence="4">GNAT family N-acetyltransferase</fullName>
    </submittedName>
</protein>
<comment type="caution">
    <text evidence="4">The sequence shown here is derived from an EMBL/GenBank/DDBJ whole genome shotgun (WGS) entry which is preliminary data.</text>
</comment>
<dbReference type="Pfam" id="PF00583">
    <property type="entry name" value="Acetyltransf_1"/>
    <property type="match status" value="1"/>
</dbReference>
<evidence type="ECO:0000256" key="2">
    <source>
        <dbReference type="ARBA" id="ARBA00023315"/>
    </source>
</evidence>
<evidence type="ECO:0000259" key="3">
    <source>
        <dbReference type="PROSITE" id="PS51186"/>
    </source>
</evidence>
<dbReference type="PANTHER" id="PTHR43877">
    <property type="entry name" value="AMINOALKYLPHOSPHONATE N-ACETYLTRANSFERASE-RELATED-RELATED"/>
    <property type="match status" value="1"/>
</dbReference>
<dbReference type="GO" id="GO:0016747">
    <property type="term" value="F:acyltransferase activity, transferring groups other than amino-acyl groups"/>
    <property type="evidence" value="ECO:0007669"/>
    <property type="project" value="InterPro"/>
</dbReference>
<evidence type="ECO:0000313" key="5">
    <source>
        <dbReference type="Proteomes" id="UP000824130"/>
    </source>
</evidence>
<reference evidence="4" key="2">
    <citation type="journal article" date="2021" name="PeerJ">
        <title>Extensive microbial diversity within the chicken gut microbiome revealed by metagenomics and culture.</title>
        <authorList>
            <person name="Gilroy R."/>
            <person name="Ravi A."/>
            <person name="Getino M."/>
            <person name="Pursley I."/>
            <person name="Horton D.L."/>
            <person name="Alikhan N.F."/>
            <person name="Baker D."/>
            <person name="Gharbi K."/>
            <person name="Hall N."/>
            <person name="Watson M."/>
            <person name="Adriaenssens E.M."/>
            <person name="Foster-Nyarko E."/>
            <person name="Jarju S."/>
            <person name="Secka A."/>
            <person name="Antonio M."/>
            <person name="Oren A."/>
            <person name="Chaudhuri R.R."/>
            <person name="La Ragione R."/>
            <person name="Hildebrand F."/>
            <person name="Pallen M.J."/>
        </authorList>
    </citation>
    <scope>NUCLEOTIDE SEQUENCE</scope>
    <source>
        <strain evidence="4">ChiSjej4B22-8349</strain>
    </source>
</reference>
<sequence length="142" mass="16333">MKFKKATMEDFDAAFDFIEKLWSYNTYDKDEIKDIYRQVIDDPACSVFFAVENGQYRGFCHCAFFHTFWLSGMTCYLSGIITAEDVRGKGYGVAIMDEVKRQAAERGCKGIVLDSGMPRTEAHAFYEKYGFDKGCYGFDLIF</sequence>
<organism evidence="4 5">
    <name type="scientific">Candidatus Allocopromorpha excrementipullorum</name>
    <dbReference type="NCBI Taxonomy" id="2840743"/>
    <lineage>
        <taxon>Bacteria</taxon>
        <taxon>Bacillati</taxon>
        <taxon>Bacillota</taxon>
        <taxon>Clostridia</taxon>
        <taxon>Eubacteriales</taxon>
        <taxon>Eubacteriaceae</taxon>
        <taxon>Eubacteriaceae incertae sedis</taxon>
        <taxon>Candidatus Allocopromorpha</taxon>
    </lineage>
</organism>
<name>A0A9D1N4Z4_9FIRM</name>
<dbReference type="SUPFAM" id="SSF55729">
    <property type="entry name" value="Acyl-CoA N-acyltransferases (Nat)"/>
    <property type="match status" value="1"/>
</dbReference>
<accession>A0A9D1N4Z4</accession>
<dbReference type="InterPro" id="IPR016181">
    <property type="entry name" value="Acyl_CoA_acyltransferase"/>
</dbReference>
<dbReference type="CDD" id="cd04301">
    <property type="entry name" value="NAT_SF"/>
    <property type="match status" value="1"/>
</dbReference>
<evidence type="ECO:0000313" key="4">
    <source>
        <dbReference type="EMBL" id="HIU95175.1"/>
    </source>
</evidence>
<dbReference type="Proteomes" id="UP000824130">
    <property type="component" value="Unassembled WGS sequence"/>
</dbReference>